<evidence type="ECO:0000256" key="2">
    <source>
        <dbReference type="SAM" id="MobiDB-lite"/>
    </source>
</evidence>
<dbReference type="PANTHER" id="PTHR10887:SF341">
    <property type="entry name" value="NFX1-TYPE ZINC FINGER-CONTAINING PROTEIN 1"/>
    <property type="match status" value="1"/>
</dbReference>
<organism evidence="6 7">
    <name type="scientific">Blumeria hordei</name>
    <name type="common">Barley powdery mildew</name>
    <name type="synonym">Blumeria graminis f. sp. hordei</name>
    <dbReference type="NCBI Taxonomy" id="2867405"/>
    <lineage>
        <taxon>Eukaryota</taxon>
        <taxon>Fungi</taxon>
        <taxon>Dikarya</taxon>
        <taxon>Ascomycota</taxon>
        <taxon>Pezizomycotina</taxon>
        <taxon>Leotiomycetes</taxon>
        <taxon>Erysiphales</taxon>
        <taxon>Erysiphaceae</taxon>
        <taxon>Blumeria</taxon>
    </lineage>
</organism>
<accession>A0A383UW20</accession>
<dbReference type="InterPro" id="IPR041677">
    <property type="entry name" value="DNA2/NAM7_AAA_11"/>
</dbReference>
<dbReference type="GO" id="GO:0004386">
    <property type="term" value="F:helicase activity"/>
    <property type="evidence" value="ECO:0007669"/>
    <property type="project" value="InterPro"/>
</dbReference>
<reference evidence="6 7" key="1">
    <citation type="submission" date="2017-11" db="EMBL/GenBank/DDBJ databases">
        <authorList>
            <person name="Kracher B."/>
        </authorList>
    </citation>
    <scope>NUCLEOTIDE SEQUENCE [LARGE SCALE GENOMIC DNA]</scope>
    <source>
        <strain evidence="6 7">RACE1</strain>
    </source>
</reference>
<dbReference type="PANTHER" id="PTHR10887">
    <property type="entry name" value="DNA2/NAM7 HELICASE FAMILY"/>
    <property type="match status" value="1"/>
</dbReference>
<dbReference type="InterPro" id="IPR057373">
    <property type="entry name" value="ZNFX1"/>
</dbReference>
<keyword evidence="1" id="KW-0347">Helicase</keyword>
<evidence type="ECO:0000259" key="3">
    <source>
        <dbReference type="Pfam" id="PF13086"/>
    </source>
</evidence>
<evidence type="ECO:0000259" key="5">
    <source>
        <dbReference type="Pfam" id="PF25396"/>
    </source>
</evidence>
<keyword evidence="1" id="KW-0547">Nucleotide-binding</keyword>
<feature type="domain" description="ZNFX1" evidence="5">
    <location>
        <begin position="142"/>
        <end position="248"/>
    </location>
</feature>
<dbReference type="Pfam" id="PF13086">
    <property type="entry name" value="AAA_11"/>
    <property type="match status" value="1"/>
</dbReference>
<dbReference type="InterPro" id="IPR041679">
    <property type="entry name" value="DNA2/NAM7-like_C"/>
</dbReference>
<feature type="region of interest" description="Disordered" evidence="2">
    <location>
        <begin position="1"/>
        <end position="24"/>
    </location>
</feature>
<dbReference type="CDD" id="cd18808">
    <property type="entry name" value="SF1_C_Upf1"/>
    <property type="match status" value="1"/>
</dbReference>
<dbReference type="InterPro" id="IPR027417">
    <property type="entry name" value="P-loop_NTPase"/>
</dbReference>
<dbReference type="AlphaFoldDB" id="A0A383UW20"/>
<dbReference type="VEuPathDB" id="FungiDB:BLGHR1_14913"/>
<dbReference type="InterPro" id="IPR045055">
    <property type="entry name" value="DNA2/NAM7-like"/>
</dbReference>
<feature type="domain" description="DNA2/NAM7 helicase helicase" evidence="3">
    <location>
        <begin position="338"/>
        <end position="717"/>
    </location>
</feature>
<evidence type="ECO:0000313" key="7">
    <source>
        <dbReference type="Proteomes" id="UP000275772"/>
    </source>
</evidence>
<dbReference type="EMBL" id="UNSH01000064">
    <property type="protein sequence ID" value="SZF04117.1"/>
    <property type="molecule type" value="Genomic_DNA"/>
</dbReference>
<feature type="region of interest" description="Disordered" evidence="2">
    <location>
        <begin position="1119"/>
        <end position="1145"/>
    </location>
</feature>
<dbReference type="GO" id="GO:0031380">
    <property type="term" value="C:nuclear RNA-directed RNA polymerase complex"/>
    <property type="evidence" value="ECO:0007669"/>
    <property type="project" value="TreeGrafter"/>
</dbReference>
<evidence type="ECO:0000256" key="1">
    <source>
        <dbReference type="ARBA" id="ARBA00022806"/>
    </source>
</evidence>
<sequence>MHPKIGSKRGCFPTDPDDSEHLSDESTISNFTSAKQYQILASHVRLQNFRKKLTCPESWAQLPEIPTSEEILCSDINPEDWDDYQHDIPYDTNLPCNIVEGIWSSKIEYVSTHYKILRENAIGPLRHAVQTFRRDPGMMEDKLMYIYSEVTIIGWKLCNPGPACRVQFCNNRSEKQIRWQQSKRLLQGSLVALSSSKDLFQKKCKLAVVVGRSTSGGLDQNPPSIELFFGDNDDVELDPHEGYVMIEACTGYFEASRYLLVALQDLMSEKSPLDQYLTEFDKSVKAPEYLDNQPVMNFSCLLDSDRDLPQKKDNQTLTSKSLDFDVISKFPWELDFGLDKSQMKAMHTIITKCLAVVQGPPGTGKTHVSVSSLKLLSGNLGPRDPPIIIAAQTNHALDQLLNHILKFEDNILRLGGRSARINTIIRTRTLFELRNSISGEGKKHGINHGINHMREMKALQNKLTNILEPLLTDKLLTSEQLLTQNIITEKQASSLSTLDWAENETVDGVVTWLGNDQIIPIRKTPLINEDLPLEDDLNDNIFKDSNIDKVLNFDEPTEIEDNILFGKFLPYRRKYTGNHSGPIDSKKWRRRMNKIKDLYEIHESERGMAYRYFELEFDAKMRKTVRSILGEYKEITKKIKIAKSLESLKLIKKLGIKIIGCTTTGLSKYRALLSALQPRILLIEEAAETLEGKVLAGIPEGIEQLILVGDHQQLQASCTVRRLQEAPYNMKISMFERLITNNFPYTMLNRQRRMIYDVRKLLCIEPTPFYSNLEDDKIVLDRVKARPPVPGMGGNDTYFFHHTWPEAQNSDKSCYNNEEAEMVVGFFQYLFLNGLDVSNITILSYYNGQRKLILNLLRRIPSLLDIEHFNVFTVDSYQGEENDVIILSLVRSNVKHSIGFLSVKNRMVVALSRAKRGLYIFGNAITLTTNEWDDIDICRKPLWLPVIKYLGSQNRFDMDKGLPVICDRHKVTTMIGKASDFSKLAGGCSLKCDRGPLPCHHSCPLTCHPFEHDTFLKCQEPCSTTLDCGHECSGVCSGVCFCDQCNPKDDGLQIIGNTDLPENIASDSANKITDVRGETILNISHNLVGLQGSDRACFEIIKPGDSDLPGKKIIKSSKDSHDAWANWRPKKDESSPQIKGPQGQVPGFNATSTLIEDIHKPISIQDGVRKVKPVSRRVIEIPDVNDPSLPRGFLSTRDIDTESQGCQSIEDSNEILENLLTNFDCYENIYDDTLTTSNDALDVLESEFSILDLE</sequence>
<dbReference type="Pfam" id="PF13087">
    <property type="entry name" value="AAA_12"/>
    <property type="match status" value="1"/>
</dbReference>
<dbReference type="SUPFAM" id="SSF52540">
    <property type="entry name" value="P-loop containing nucleoside triphosphate hydrolases"/>
    <property type="match status" value="1"/>
</dbReference>
<keyword evidence="1" id="KW-0378">Hydrolase</keyword>
<feature type="domain" description="DNA2/NAM7 helicase-like C-terminal" evidence="4">
    <location>
        <begin position="731"/>
        <end position="924"/>
    </location>
</feature>
<keyword evidence="1" id="KW-0067">ATP-binding</keyword>
<proteinExistence type="predicted"/>
<name>A0A383UW20_BLUHO</name>
<evidence type="ECO:0000313" key="6">
    <source>
        <dbReference type="EMBL" id="SZF04117.1"/>
    </source>
</evidence>
<dbReference type="GO" id="GO:0031048">
    <property type="term" value="P:regulatory ncRNA-mediated heterochromatin formation"/>
    <property type="evidence" value="ECO:0007669"/>
    <property type="project" value="TreeGrafter"/>
</dbReference>
<gene>
    <name evidence="6" type="ORF">BLGHR1_14913</name>
</gene>
<protein>
    <submittedName>
        <fullName evidence="6">Uncharacterized protein</fullName>
    </submittedName>
</protein>
<evidence type="ECO:0000259" key="4">
    <source>
        <dbReference type="Pfam" id="PF13087"/>
    </source>
</evidence>
<dbReference type="Pfam" id="PF25396">
    <property type="entry name" value="ZNFX1"/>
    <property type="match status" value="1"/>
</dbReference>
<dbReference type="Gene3D" id="3.40.50.300">
    <property type="entry name" value="P-loop containing nucleotide triphosphate hydrolases"/>
    <property type="match status" value="3"/>
</dbReference>
<dbReference type="Proteomes" id="UP000275772">
    <property type="component" value="Unassembled WGS sequence"/>
</dbReference>
<dbReference type="InterPro" id="IPR047187">
    <property type="entry name" value="SF1_C_Upf1"/>
</dbReference>